<sequence>MITFWISAGAMCLMVAVVLFQALRRGAADEGPADVAIYRDQLAEVARDEARGTISQDEAARLRLEVSRRLLEADKRQAEAGGALPAWLPGAVIAGLLALAVFLYNGGGPVTGLGAPGYEDLPLALRLSQAEEAYAARPSQEAAEAARDPWVAPEGTDAQTLELMDKLRAAVAGRPQDLTGHELLVENEIKLGNFAGARKAQEGILAIKGDKAGAEDWLRAAELKIYATGGVVTPEAEADLGEVLGRDPQNGAARFWLGLMAAQVGRPDRAFQMWEPLLAEGPQDAPWMEPIRSQIEQVAAAAGVPYALPETGPSAEDMAAAAEMSPEDRQAMIETMVAGLEERLMAEGGPVEDWVKLINALMVLQAPDRAKAAYAKARADLAADPGAMAALKAAADAAGVAE</sequence>
<dbReference type="NCBIfam" id="TIGR03142">
    <property type="entry name" value="cytochro_ccmI"/>
    <property type="match status" value="1"/>
</dbReference>
<proteinExistence type="predicted"/>
<accession>A0AAE4Y9J3</accession>
<organism evidence="2 3">
    <name type="scientific">Stagnihabitans tardus</name>
    <dbReference type="NCBI Taxonomy" id="2699202"/>
    <lineage>
        <taxon>Bacteria</taxon>
        <taxon>Pseudomonadati</taxon>
        <taxon>Pseudomonadota</taxon>
        <taxon>Alphaproteobacteria</taxon>
        <taxon>Rhodobacterales</taxon>
        <taxon>Paracoccaceae</taxon>
        <taxon>Stagnihabitans</taxon>
    </lineage>
</organism>
<dbReference type="EMBL" id="JAABNR010000006">
    <property type="protein sequence ID" value="NBZ87602.1"/>
    <property type="molecule type" value="Genomic_DNA"/>
</dbReference>
<evidence type="ECO:0000313" key="3">
    <source>
        <dbReference type="Proteomes" id="UP001193501"/>
    </source>
</evidence>
<dbReference type="SUPFAM" id="SSF48452">
    <property type="entry name" value="TPR-like"/>
    <property type="match status" value="1"/>
</dbReference>
<gene>
    <name evidence="2" type="primary">ccmI</name>
    <name evidence="2" type="ORF">GV832_08415</name>
</gene>
<dbReference type="AlphaFoldDB" id="A0AAE4Y9J3"/>
<dbReference type="InterPro" id="IPR011990">
    <property type="entry name" value="TPR-like_helical_dom_sf"/>
</dbReference>
<dbReference type="GO" id="GO:0017004">
    <property type="term" value="P:cytochrome complex assembly"/>
    <property type="evidence" value="ECO:0007669"/>
    <property type="project" value="UniProtKB-KW"/>
</dbReference>
<keyword evidence="3" id="KW-1185">Reference proteome</keyword>
<dbReference type="InterPro" id="IPR017560">
    <property type="entry name" value="Cyt_c_biogenesis_CcmI"/>
</dbReference>
<keyword evidence="1" id="KW-0201">Cytochrome c-type biogenesis</keyword>
<dbReference type="Proteomes" id="UP001193501">
    <property type="component" value="Unassembled WGS sequence"/>
</dbReference>
<dbReference type="RefSeq" id="WP_168774402.1">
    <property type="nucleotide sequence ID" value="NZ_JAABNR010000006.1"/>
</dbReference>
<evidence type="ECO:0000256" key="1">
    <source>
        <dbReference type="ARBA" id="ARBA00022748"/>
    </source>
</evidence>
<reference evidence="2" key="1">
    <citation type="submission" date="2020-01" db="EMBL/GenBank/DDBJ databases">
        <authorList>
            <person name="Chen W.-M."/>
        </authorList>
    </citation>
    <scope>NUCLEOTIDE SEQUENCE</scope>
    <source>
        <strain evidence="2">CYK-10</strain>
    </source>
</reference>
<dbReference type="Gene3D" id="1.25.40.10">
    <property type="entry name" value="Tetratricopeptide repeat domain"/>
    <property type="match status" value="1"/>
</dbReference>
<comment type="caution">
    <text evidence="2">The sequence shown here is derived from an EMBL/GenBank/DDBJ whole genome shotgun (WGS) entry which is preliminary data.</text>
</comment>
<evidence type="ECO:0000313" key="2">
    <source>
        <dbReference type="EMBL" id="NBZ87602.1"/>
    </source>
</evidence>
<protein>
    <submittedName>
        <fullName evidence="2">C-type cytochrome biogenesis protein CcmI</fullName>
    </submittedName>
</protein>
<name>A0AAE4Y9J3_9RHOB</name>